<dbReference type="RefSeq" id="XP_010835399.1">
    <property type="nucleotide sequence ID" value="XM_010837097.1"/>
</dbReference>
<comment type="similarity">
    <text evidence="2 9">Belongs to the natriuretic peptide family.</text>
</comment>
<dbReference type="OrthoDB" id="8911465at2759"/>
<evidence type="ECO:0000256" key="6">
    <source>
        <dbReference type="ARBA" id="ARBA00022729"/>
    </source>
</evidence>
<organism evidence="11 12">
    <name type="scientific">Bison bison bison</name>
    <name type="common">North American plains bison</name>
    <dbReference type="NCBI Taxonomy" id="43346"/>
    <lineage>
        <taxon>Eukaryota</taxon>
        <taxon>Metazoa</taxon>
        <taxon>Chordata</taxon>
        <taxon>Craniata</taxon>
        <taxon>Vertebrata</taxon>
        <taxon>Euteleostomi</taxon>
        <taxon>Mammalia</taxon>
        <taxon>Eutheria</taxon>
        <taxon>Laurasiatheria</taxon>
        <taxon>Artiodactyla</taxon>
        <taxon>Ruminantia</taxon>
        <taxon>Pecora</taxon>
        <taxon>Bovidae</taxon>
        <taxon>Bovinae</taxon>
        <taxon>Bison</taxon>
    </lineage>
</organism>
<reference evidence="12" key="1">
    <citation type="submission" date="2025-08" db="UniProtKB">
        <authorList>
            <consortium name="RefSeq"/>
        </authorList>
    </citation>
    <scope>IDENTIFICATION</scope>
    <source>
        <tissue evidence="12">Blood</tissue>
    </source>
</reference>
<keyword evidence="4" id="KW-0964">Secreted</keyword>
<dbReference type="GO" id="GO:0007168">
    <property type="term" value="P:receptor guanylyl cyclase signaling pathway"/>
    <property type="evidence" value="ECO:0007669"/>
    <property type="project" value="TreeGrafter"/>
</dbReference>
<dbReference type="PANTHER" id="PTHR12167">
    <property type="entry name" value="C-TYPE NATRIURETIC PEPTIDE"/>
    <property type="match status" value="1"/>
</dbReference>
<keyword evidence="7 9" id="KW-0838">Vasoactive</keyword>
<evidence type="ECO:0000256" key="4">
    <source>
        <dbReference type="ARBA" id="ARBA00022525"/>
    </source>
</evidence>
<evidence type="ECO:0000256" key="3">
    <source>
        <dbReference type="ARBA" id="ARBA00018109"/>
    </source>
</evidence>
<feature type="compositionally biased region" description="Basic and acidic residues" evidence="10">
    <location>
        <begin position="14"/>
        <end position="39"/>
    </location>
</feature>
<proteinExistence type="inferred from homology"/>
<dbReference type="Proteomes" id="UP000515208">
    <property type="component" value="Unplaced"/>
</dbReference>
<dbReference type="PRINTS" id="PR00710">
    <property type="entry name" value="NATPEPTIDES"/>
</dbReference>
<keyword evidence="11" id="KW-1185">Reference proteome</keyword>
<accession>A0A6P3H8J1</accession>
<evidence type="ECO:0000256" key="7">
    <source>
        <dbReference type="ARBA" id="ARBA00022858"/>
    </source>
</evidence>
<sequence length="174" mass="18447">MRSPYHRVVSPARGKGEEGKGLPEGADHGGLEAGGRRAELPGTCDGRSQDSPPDHRRPGRVPRAAAARAFTYPSFSLEVPRTPSGEEVAEPQAAGGGQKKGDKTPGGGGANLKDDRSRLLRDLRVDTKSRAAWTRLLHEHPNARKYKGGNKKGLSKGCFGLKLDRIGSMSGLGC</sequence>
<comment type="function">
    <text evidence="8">Hormone which plays a role in endochondral ossification through regulation of cartilaginous growth plate chondrocytes proliferation and differentiation. May also be vasoactive and natriuretic. Acts by specifically binding and stimulating NPR2 to produce cGMP. Binds the clearance receptor NPR3.</text>
</comment>
<name>A0A6P3H8J1_BISBB</name>
<dbReference type="PROSITE" id="PS00263">
    <property type="entry name" value="NATRIURETIC_PEPTIDE"/>
    <property type="match status" value="1"/>
</dbReference>
<dbReference type="GeneID" id="104986499"/>
<dbReference type="AlphaFoldDB" id="A0A6P3H8J1"/>
<dbReference type="KEGG" id="bbis:104986499"/>
<keyword evidence="6" id="KW-0732">Signal</keyword>
<dbReference type="GO" id="GO:0006182">
    <property type="term" value="P:cGMP biosynthetic process"/>
    <property type="evidence" value="ECO:0007669"/>
    <property type="project" value="TreeGrafter"/>
</dbReference>
<comment type="subcellular location">
    <subcellularLocation>
        <location evidence="1 9">Secreted</location>
    </subcellularLocation>
</comment>
<dbReference type="GO" id="GO:0005179">
    <property type="term" value="F:hormone activity"/>
    <property type="evidence" value="ECO:0007669"/>
    <property type="project" value="UniProtKB-KW"/>
</dbReference>
<dbReference type="InterPro" id="IPR000663">
    <property type="entry name" value="Natr_peptide"/>
</dbReference>
<dbReference type="PRINTS" id="PR00713">
    <property type="entry name" value="CNATPEPTIDE"/>
</dbReference>
<dbReference type="GO" id="GO:0097746">
    <property type="term" value="P:blood vessel diameter maintenance"/>
    <property type="evidence" value="ECO:0007669"/>
    <property type="project" value="UniProtKB-KW"/>
</dbReference>
<evidence type="ECO:0000313" key="12">
    <source>
        <dbReference type="RefSeq" id="XP_010835399.1"/>
    </source>
</evidence>
<evidence type="ECO:0000256" key="10">
    <source>
        <dbReference type="SAM" id="MobiDB-lite"/>
    </source>
</evidence>
<dbReference type="Pfam" id="PF00212">
    <property type="entry name" value="ANP"/>
    <property type="match status" value="1"/>
</dbReference>
<evidence type="ECO:0000313" key="11">
    <source>
        <dbReference type="Proteomes" id="UP000515208"/>
    </source>
</evidence>
<dbReference type="SMART" id="SM00183">
    <property type="entry name" value="NAT_PEP"/>
    <property type="match status" value="1"/>
</dbReference>
<dbReference type="InterPro" id="IPR030480">
    <property type="entry name" value="Natr_peptide_CS"/>
</dbReference>
<evidence type="ECO:0000256" key="2">
    <source>
        <dbReference type="ARBA" id="ARBA00009041"/>
    </source>
</evidence>
<protein>
    <recommendedName>
        <fullName evidence="3">C-type natriuretic peptide</fullName>
    </recommendedName>
</protein>
<dbReference type="PANTHER" id="PTHR12167:SF2">
    <property type="entry name" value="C-TYPE NATRIURETIC PEPTIDE"/>
    <property type="match status" value="1"/>
</dbReference>
<dbReference type="GO" id="GO:0005576">
    <property type="term" value="C:extracellular region"/>
    <property type="evidence" value="ECO:0007669"/>
    <property type="project" value="UniProtKB-SubCell"/>
</dbReference>
<dbReference type="CTD" id="4880"/>
<gene>
    <name evidence="12" type="primary">NPPC</name>
</gene>
<evidence type="ECO:0000256" key="8">
    <source>
        <dbReference type="ARBA" id="ARBA00045933"/>
    </source>
</evidence>
<feature type="region of interest" description="Disordered" evidence="10">
    <location>
        <begin position="1"/>
        <end position="117"/>
    </location>
</feature>
<evidence type="ECO:0000256" key="5">
    <source>
        <dbReference type="ARBA" id="ARBA00022702"/>
    </source>
</evidence>
<evidence type="ECO:0000256" key="9">
    <source>
        <dbReference type="RuleBase" id="RU003686"/>
    </source>
</evidence>
<dbReference type="InterPro" id="IPR002406">
    <property type="entry name" value="C_natriurtcpep"/>
</dbReference>
<keyword evidence="5" id="KW-0372">Hormone</keyword>
<feature type="compositionally biased region" description="Gly residues" evidence="10">
    <location>
        <begin position="94"/>
        <end position="110"/>
    </location>
</feature>
<evidence type="ECO:0000256" key="1">
    <source>
        <dbReference type="ARBA" id="ARBA00004613"/>
    </source>
</evidence>